<feature type="compositionally biased region" description="Polar residues" evidence="1">
    <location>
        <begin position="47"/>
        <end position="56"/>
    </location>
</feature>
<reference evidence="2 3" key="2">
    <citation type="submission" date="2018-11" db="EMBL/GenBank/DDBJ databases">
        <authorList>
            <consortium name="Pathogen Informatics"/>
        </authorList>
    </citation>
    <scope>NUCLEOTIDE SEQUENCE [LARGE SCALE GENOMIC DNA]</scope>
</reference>
<dbReference type="WBParaSite" id="SBAD_0001269701-mRNA-1">
    <property type="protein sequence ID" value="SBAD_0001269701-mRNA-1"/>
    <property type="gene ID" value="SBAD_0001269701"/>
</dbReference>
<organism evidence="4">
    <name type="scientific">Soboliphyme baturini</name>
    <dbReference type="NCBI Taxonomy" id="241478"/>
    <lineage>
        <taxon>Eukaryota</taxon>
        <taxon>Metazoa</taxon>
        <taxon>Ecdysozoa</taxon>
        <taxon>Nematoda</taxon>
        <taxon>Enoplea</taxon>
        <taxon>Dorylaimia</taxon>
        <taxon>Dioctophymatida</taxon>
        <taxon>Dioctophymatoidea</taxon>
        <taxon>Soboliphymatidae</taxon>
        <taxon>Soboliphyme</taxon>
    </lineage>
</organism>
<protein>
    <submittedName>
        <fullName evidence="2 4">Uncharacterized protein</fullName>
    </submittedName>
</protein>
<name>A0A183J8U3_9BILA</name>
<dbReference type="Proteomes" id="UP000270296">
    <property type="component" value="Unassembled WGS sequence"/>
</dbReference>
<gene>
    <name evidence="2" type="ORF">SBAD_LOCUS12291</name>
</gene>
<accession>A0A183J8U3</accession>
<feature type="region of interest" description="Disordered" evidence="1">
    <location>
        <begin position="18"/>
        <end position="89"/>
    </location>
</feature>
<dbReference type="AlphaFoldDB" id="A0A183J8U3"/>
<evidence type="ECO:0000256" key="1">
    <source>
        <dbReference type="SAM" id="MobiDB-lite"/>
    </source>
</evidence>
<reference evidence="4" key="1">
    <citation type="submission" date="2016-06" db="UniProtKB">
        <authorList>
            <consortium name="WormBaseParasite"/>
        </authorList>
    </citation>
    <scope>IDENTIFICATION</scope>
</reference>
<evidence type="ECO:0000313" key="2">
    <source>
        <dbReference type="EMBL" id="VDP47108.1"/>
    </source>
</evidence>
<feature type="compositionally biased region" description="Basic and acidic residues" evidence="1">
    <location>
        <begin position="20"/>
        <end position="46"/>
    </location>
</feature>
<proteinExistence type="predicted"/>
<dbReference type="EMBL" id="UZAM01017393">
    <property type="protein sequence ID" value="VDP47108.1"/>
    <property type="molecule type" value="Genomic_DNA"/>
</dbReference>
<evidence type="ECO:0000313" key="3">
    <source>
        <dbReference type="Proteomes" id="UP000270296"/>
    </source>
</evidence>
<sequence length="89" mass="10062">MTNRLTALLRHSIATLSLNKTDRPRKSLSDDHLTTAEDHERDRSDSLDTAPTSKGFLTNEGENFPLRRPAVDKERTKYSRGGQHLYPVG</sequence>
<keyword evidence="3" id="KW-1185">Reference proteome</keyword>
<evidence type="ECO:0000313" key="4">
    <source>
        <dbReference type="WBParaSite" id="SBAD_0001269701-mRNA-1"/>
    </source>
</evidence>